<dbReference type="AlphaFoldDB" id="A0A3S3R1J8"/>
<organism evidence="2 3">
    <name type="scientific">Candidatus Electrothrix aarhusensis</name>
    <dbReference type="NCBI Taxonomy" id="1859131"/>
    <lineage>
        <taxon>Bacteria</taxon>
        <taxon>Pseudomonadati</taxon>
        <taxon>Thermodesulfobacteriota</taxon>
        <taxon>Desulfobulbia</taxon>
        <taxon>Desulfobulbales</taxon>
        <taxon>Desulfobulbaceae</taxon>
        <taxon>Candidatus Electrothrix</taxon>
    </lineage>
</organism>
<evidence type="ECO:0000313" key="3">
    <source>
        <dbReference type="Proteomes" id="UP000287853"/>
    </source>
</evidence>
<feature type="compositionally biased region" description="Basic and acidic residues" evidence="1">
    <location>
        <begin position="120"/>
        <end position="139"/>
    </location>
</feature>
<evidence type="ECO:0000256" key="1">
    <source>
        <dbReference type="SAM" id="MobiDB-lite"/>
    </source>
</evidence>
<protein>
    <submittedName>
        <fullName evidence="2">Uncharacterized protein</fullName>
    </submittedName>
</protein>
<reference evidence="2 3" key="1">
    <citation type="submission" date="2017-01" db="EMBL/GenBank/DDBJ databases">
        <title>The cable genome- insights into the physiology and evolution of filamentous bacteria capable of sulfide oxidation via long distance electron transfer.</title>
        <authorList>
            <person name="Schreiber L."/>
            <person name="Bjerg J.T."/>
            <person name="Boggild A."/>
            <person name="Van De Vossenberg J."/>
            <person name="Meysman F."/>
            <person name="Nielsen L.P."/>
            <person name="Schramm A."/>
            <person name="Kjeldsen K.U."/>
        </authorList>
    </citation>
    <scope>NUCLEOTIDE SEQUENCE [LARGE SCALE GENOMIC DNA]</scope>
    <source>
        <strain evidence="2">MCF</strain>
    </source>
</reference>
<feature type="region of interest" description="Disordered" evidence="1">
    <location>
        <begin position="116"/>
        <end position="151"/>
    </location>
</feature>
<gene>
    <name evidence="2" type="ORF">H206_05487</name>
</gene>
<keyword evidence="3" id="KW-1185">Reference proteome</keyword>
<evidence type="ECO:0000313" key="2">
    <source>
        <dbReference type="EMBL" id="RWX47912.1"/>
    </source>
</evidence>
<proteinExistence type="predicted"/>
<comment type="caution">
    <text evidence="2">The sequence shown here is derived from an EMBL/GenBank/DDBJ whole genome shotgun (WGS) entry which is preliminary data.</text>
</comment>
<name>A0A3S3R1J8_9BACT</name>
<accession>A0A3S3R1J8</accession>
<sequence>MIGRTEAQRDGDIEHVPVQCCGKTKGRAGLPAIGPDDLRTLPVLFHALRVFVGVGQHRSVRSDHGDTGMSATSGLTAEVLEGIRGVHDKVQDFLLQQQGPGLDIHDHLIIIKRLKGRGGKPADRQNRTEADQQADREYLPEQGAAAHGSTP</sequence>
<dbReference type="Proteomes" id="UP000287853">
    <property type="component" value="Unassembled WGS sequence"/>
</dbReference>
<dbReference type="EMBL" id="MTKO01000015">
    <property type="protein sequence ID" value="RWX47912.1"/>
    <property type="molecule type" value="Genomic_DNA"/>
</dbReference>